<dbReference type="EMBL" id="JAZAVK010000190">
    <property type="protein sequence ID" value="KAK7417214.1"/>
    <property type="molecule type" value="Genomic_DNA"/>
</dbReference>
<reference evidence="2 3" key="1">
    <citation type="journal article" date="2025" name="Microbiol. Resour. Announc.">
        <title>Draft genome sequences for Neonectria magnoliae and Neonectria punicea, canker pathogens of Liriodendron tulipifera and Acer saccharum in West Virginia.</title>
        <authorList>
            <person name="Petronek H.M."/>
            <person name="Kasson M.T."/>
            <person name="Metheny A.M."/>
            <person name="Stauder C.M."/>
            <person name="Lovett B."/>
            <person name="Lynch S.C."/>
            <person name="Garnas J.R."/>
            <person name="Kasson L.R."/>
            <person name="Stajich J.E."/>
        </authorList>
    </citation>
    <scope>NUCLEOTIDE SEQUENCE [LARGE SCALE GENOMIC DNA]</scope>
    <source>
        <strain evidence="2 3">NRRL 64651</strain>
    </source>
</reference>
<proteinExistence type="predicted"/>
<feature type="region of interest" description="Disordered" evidence="1">
    <location>
        <begin position="142"/>
        <end position="268"/>
    </location>
</feature>
<accession>A0ABR1H8H8</accession>
<gene>
    <name evidence="2" type="ORF">QQZ08_011693</name>
</gene>
<feature type="compositionally biased region" description="Basic and acidic residues" evidence="1">
    <location>
        <begin position="186"/>
        <end position="202"/>
    </location>
</feature>
<feature type="compositionally biased region" description="Polar residues" evidence="1">
    <location>
        <begin position="231"/>
        <end position="248"/>
    </location>
</feature>
<evidence type="ECO:0000256" key="1">
    <source>
        <dbReference type="SAM" id="MobiDB-lite"/>
    </source>
</evidence>
<feature type="region of interest" description="Disordered" evidence="1">
    <location>
        <begin position="1"/>
        <end position="41"/>
    </location>
</feature>
<feature type="compositionally biased region" description="Low complexity" evidence="1">
    <location>
        <begin position="150"/>
        <end position="161"/>
    </location>
</feature>
<organism evidence="2 3">
    <name type="scientific">Neonectria magnoliae</name>
    <dbReference type="NCBI Taxonomy" id="2732573"/>
    <lineage>
        <taxon>Eukaryota</taxon>
        <taxon>Fungi</taxon>
        <taxon>Dikarya</taxon>
        <taxon>Ascomycota</taxon>
        <taxon>Pezizomycotina</taxon>
        <taxon>Sordariomycetes</taxon>
        <taxon>Hypocreomycetidae</taxon>
        <taxon>Hypocreales</taxon>
        <taxon>Nectriaceae</taxon>
        <taxon>Neonectria</taxon>
    </lineage>
</organism>
<sequence length="318" mass="35003">MSLHRPRSKEPPANKSAKLRTPESLALNRENQRRSRARHRDLLDDLQRRVREYERRDAQASLEMQRVARGVAAENAALRALLAAKGVADGEVEAHLRGVGETRGQGQRQGQRRAILPSPSPVARRGEVTLEPLREALLDPRLDMPHPMQSSPLVSVPGSSPIAPNCSQPSLPEDCLPSMSIPPLNRDVHERGPHQHLHERPELATAVPKGCRRRESNTRMDVDQRGAEVSQPGSEHLSTGRSKPQSTCQPAPDHQQQPQDPSAPQPPNKMRCVEAAAILARLRGNPDDGNSWAALGCSGSNDCTVRNTDLLQLMDEMT</sequence>
<evidence type="ECO:0000313" key="3">
    <source>
        <dbReference type="Proteomes" id="UP001498421"/>
    </source>
</evidence>
<feature type="compositionally biased region" description="Basic and acidic residues" evidence="1">
    <location>
        <begin position="213"/>
        <end position="226"/>
    </location>
</feature>
<dbReference type="PANTHER" id="PTHR42070">
    <property type="entry name" value="FILAMENT ASSOCIATED PROTEIN, PUTATIVE (AFU_ORTHOLOGUE AFUA_8G06630)-RELATED"/>
    <property type="match status" value="1"/>
</dbReference>
<name>A0ABR1H8H8_9HYPO</name>
<protein>
    <recommendedName>
        <fullName evidence="4">BZIP domain-containing protein</fullName>
    </recommendedName>
</protein>
<dbReference type="PANTHER" id="PTHR42070:SF1">
    <property type="entry name" value="FILAMENT ASSOCIATED PROTEIN, PUTATIVE (AFU_ORTHOLOGUE AFUA_8G06630)-RELATED"/>
    <property type="match status" value="1"/>
</dbReference>
<keyword evidence="3" id="KW-1185">Reference proteome</keyword>
<evidence type="ECO:0008006" key="4">
    <source>
        <dbReference type="Google" id="ProtNLM"/>
    </source>
</evidence>
<dbReference type="CDD" id="cd14688">
    <property type="entry name" value="bZIP_YAP"/>
    <property type="match status" value="1"/>
</dbReference>
<feature type="region of interest" description="Disordered" evidence="1">
    <location>
        <begin position="100"/>
        <end position="119"/>
    </location>
</feature>
<comment type="caution">
    <text evidence="2">The sequence shown here is derived from an EMBL/GenBank/DDBJ whole genome shotgun (WGS) entry which is preliminary data.</text>
</comment>
<evidence type="ECO:0000313" key="2">
    <source>
        <dbReference type="EMBL" id="KAK7417214.1"/>
    </source>
</evidence>
<feature type="compositionally biased region" description="Low complexity" evidence="1">
    <location>
        <begin position="249"/>
        <end position="260"/>
    </location>
</feature>
<dbReference type="Proteomes" id="UP001498421">
    <property type="component" value="Unassembled WGS sequence"/>
</dbReference>
<feature type="compositionally biased region" description="Low complexity" evidence="1">
    <location>
        <begin position="101"/>
        <end position="113"/>
    </location>
</feature>